<reference evidence="1" key="2">
    <citation type="submission" date="2018-05" db="EMBL/GenBank/DDBJ databases">
        <title>OpunRS2 (Oryza punctata Reference Sequence Version 2).</title>
        <authorList>
            <person name="Zhang J."/>
            <person name="Kudrna D."/>
            <person name="Lee S."/>
            <person name="Talag J."/>
            <person name="Welchert J."/>
            <person name="Wing R.A."/>
        </authorList>
    </citation>
    <scope>NUCLEOTIDE SEQUENCE [LARGE SCALE GENOMIC DNA]</scope>
</reference>
<dbReference type="HOGENOM" id="CLU_142508_0_0_1"/>
<keyword evidence="2" id="KW-1185">Reference proteome</keyword>
<dbReference type="EnsemblPlants" id="OPUNC01G22330.1">
    <property type="protein sequence ID" value="OPUNC01G22330.1"/>
    <property type="gene ID" value="OPUNC01G22330"/>
</dbReference>
<dbReference type="Proteomes" id="UP000026962">
    <property type="component" value="Chromosome 1"/>
</dbReference>
<reference evidence="1" key="1">
    <citation type="submission" date="2015-04" db="UniProtKB">
        <authorList>
            <consortium name="EnsemblPlants"/>
        </authorList>
    </citation>
    <scope>IDENTIFICATION</scope>
</reference>
<evidence type="ECO:0000313" key="1">
    <source>
        <dbReference type="EnsemblPlants" id="OPUNC01G22330.1"/>
    </source>
</evidence>
<evidence type="ECO:0000313" key="2">
    <source>
        <dbReference type="Proteomes" id="UP000026962"/>
    </source>
</evidence>
<protein>
    <submittedName>
        <fullName evidence="1">Uncharacterized protein</fullName>
    </submittedName>
</protein>
<sequence>MGSLVEVATMHHEGLSKRTAIFLRGVCPFAAAACCRKMATLDVLVRGERGSILLSHPLPLQPNHVDGVEARRRTRLYFDGQPTASWRERVGTTSEGLDFGPVTVTPAGAAFSLGRCCVSSPLPRDSLGENHVPVF</sequence>
<name>A0A0E0JKZ0_ORYPU</name>
<proteinExistence type="predicted"/>
<organism evidence="1">
    <name type="scientific">Oryza punctata</name>
    <name type="common">Red rice</name>
    <dbReference type="NCBI Taxonomy" id="4537"/>
    <lineage>
        <taxon>Eukaryota</taxon>
        <taxon>Viridiplantae</taxon>
        <taxon>Streptophyta</taxon>
        <taxon>Embryophyta</taxon>
        <taxon>Tracheophyta</taxon>
        <taxon>Spermatophyta</taxon>
        <taxon>Magnoliopsida</taxon>
        <taxon>Liliopsida</taxon>
        <taxon>Poales</taxon>
        <taxon>Poaceae</taxon>
        <taxon>BOP clade</taxon>
        <taxon>Oryzoideae</taxon>
        <taxon>Oryzeae</taxon>
        <taxon>Oryzinae</taxon>
        <taxon>Oryza</taxon>
    </lineage>
</organism>
<dbReference type="Gramene" id="OPUNC01G22330.1">
    <property type="protein sequence ID" value="OPUNC01G22330.1"/>
    <property type="gene ID" value="OPUNC01G22330"/>
</dbReference>
<dbReference type="AlphaFoldDB" id="A0A0E0JKZ0"/>
<accession>A0A0E0JKZ0</accession>